<protein>
    <submittedName>
        <fullName evidence="3">Uncharacterized protein</fullName>
    </submittedName>
</protein>
<feature type="signal peptide" evidence="2">
    <location>
        <begin position="1"/>
        <end position="22"/>
    </location>
</feature>
<proteinExistence type="predicted"/>
<comment type="caution">
    <text evidence="3">The sequence shown here is derived from an EMBL/GenBank/DDBJ whole genome shotgun (WGS) entry which is preliminary data.</text>
</comment>
<keyword evidence="1" id="KW-0812">Transmembrane</keyword>
<dbReference type="AlphaFoldDB" id="A0A1R0GNB5"/>
<accession>A0A1R0GNB5</accession>
<keyword evidence="2" id="KW-0732">Signal</keyword>
<evidence type="ECO:0000313" key="3">
    <source>
        <dbReference type="EMBL" id="OLY78391.1"/>
    </source>
</evidence>
<dbReference type="Proteomes" id="UP000187455">
    <property type="component" value="Unassembled WGS sequence"/>
</dbReference>
<organism evidence="3 4">
    <name type="scientific">Smittium mucronatum</name>
    <dbReference type="NCBI Taxonomy" id="133383"/>
    <lineage>
        <taxon>Eukaryota</taxon>
        <taxon>Fungi</taxon>
        <taxon>Fungi incertae sedis</taxon>
        <taxon>Zoopagomycota</taxon>
        <taxon>Kickxellomycotina</taxon>
        <taxon>Harpellomycetes</taxon>
        <taxon>Harpellales</taxon>
        <taxon>Legeriomycetaceae</taxon>
        <taxon>Smittium</taxon>
    </lineage>
</organism>
<evidence type="ECO:0000256" key="2">
    <source>
        <dbReference type="SAM" id="SignalP"/>
    </source>
</evidence>
<name>A0A1R0GNB5_9FUNG</name>
<gene>
    <name evidence="3" type="ORF">AYI68_g7561</name>
</gene>
<sequence>MSCMNLSLSLLSLFCITNHLFAYPEVPGSNTLASTLDLRSFITLSFICIGIGIGLWFQGSCEIVCIFTGDSTDSFNKPICLSLQEKTAFRANSLALNREYSAGNKYSLFTFTLSISDSEGYSLSFFTTSFIKPGEILSPIGIGELDGFIFLLTDLYAAKQSFEFPLVAFLKVSVV</sequence>
<keyword evidence="4" id="KW-1185">Reference proteome</keyword>
<reference evidence="3 4" key="1">
    <citation type="journal article" date="2016" name="Mol. Biol. Evol.">
        <title>Genome-Wide Survey of Gut Fungi (Harpellales) Reveals the First Horizontally Transferred Ubiquitin Gene from a Mosquito Host.</title>
        <authorList>
            <person name="Wang Y."/>
            <person name="White M.M."/>
            <person name="Kvist S."/>
            <person name="Moncalvo J.M."/>
        </authorList>
    </citation>
    <scope>NUCLEOTIDE SEQUENCE [LARGE SCALE GENOMIC DNA]</scope>
    <source>
        <strain evidence="3 4">ALG-7-W6</strain>
    </source>
</reference>
<feature type="transmembrane region" description="Helical" evidence="1">
    <location>
        <begin position="38"/>
        <end position="57"/>
    </location>
</feature>
<keyword evidence="1" id="KW-0472">Membrane</keyword>
<feature type="chain" id="PRO_5012887079" evidence="2">
    <location>
        <begin position="23"/>
        <end position="175"/>
    </location>
</feature>
<evidence type="ECO:0000256" key="1">
    <source>
        <dbReference type="SAM" id="Phobius"/>
    </source>
</evidence>
<evidence type="ECO:0000313" key="4">
    <source>
        <dbReference type="Proteomes" id="UP000187455"/>
    </source>
</evidence>
<keyword evidence="1" id="KW-1133">Transmembrane helix</keyword>
<dbReference type="EMBL" id="LSSL01006552">
    <property type="protein sequence ID" value="OLY78391.1"/>
    <property type="molecule type" value="Genomic_DNA"/>
</dbReference>